<dbReference type="EMBL" id="VBSB01000010">
    <property type="protein sequence ID" value="NTY61386.1"/>
    <property type="molecule type" value="Genomic_DNA"/>
</dbReference>
<dbReference type="Proteomes" id="UP000708347">
    <property type="component" value="Unassembled WGS sequence"/>
</dbReference>
<evidence type="ECO:0000256" key="2">
    <source>
        <dbReference type="SAM" id="SignalP"/>
    </source>
</evidence>
<protein>
    <submittedName>
        <fullName evidence="4">Hemophore</fullName>
    </submittedName>
</protein>
<feature type="chain" id="PRO_5045107229" evidence="2">
    <location>
        <begin position="41"/>
        <end position="166"/>
    </location>
</feature>
<keyword evidence="5" id="KW-1185">Reference proteome</keyword>
<feature type="domain" description="Haemophore haem-binding" evidence="3">
    <location>
        <begin position="43"/>
        <end position="120"/>
    </location>
</feature>
<evidence type="ECO:0000259" key="3">
    <source>
        <dbReference type="Pfam" id="PF16525"/>
    </source>
</evidence>
<dbReference type="InterPro" id="IPR030937">
    <property type="entry name" value="Hemophore_Rv0203"/>
</dbReference>
<dbReference type="InterPro" id="IPR006311">
    <property type="entry name" value="TAT_signal"/>
</dbReference>
<feature type="signal peptide" evidence="2">
    <location>
        <begin position="1"/>
        <end position="40"/>
    </location>
</feature>
<dbReference type="NCBIfam" id="TIGR04529">
    <property type="entry name" value="MTB_hemophore"/>
    <property type="match status" value="1"/>
</dbReference>
<dbReference type="PROSITE" id="PS51318">
    <property type="entry name" value="TAT"/>
    <property type="match status" value="1"/>
</dbReference>
<evidence type="ECO:0000256" key="1">
    <source>
        <dbReference type="SAM" id="MobiDB-lite"/>
    </source>
</evidence>
<feature type="region of interest" description="Disordered" evidence="1">
    <location>
        <begin position="146"/>
        <end position="166"/>
    </location>
</feature>
<dbReference type="NCBIfam" id="TIGR04530">
    <property type="entry name" value="hemophoreRv0203"/>
    <property type="match status" value="1"/>
</dbReference>
<accession>A0ABX2JUI7</accession>
<reference evidence="4 5" key="1">
    <citation type="submission" date="2019-05" db="EMBL/GenBank/DDBJ databases">
        <title>Mycolicibacterium sphagni ENV482 genome assembly.</title>
        <authorList>
            <person name="Chen W."/>
            <person name="Faulkner N.W."/>
            <person name="Hyman M.R."/>
        </authorList>
    </citation>
    <scope>NUCLEOTIDE SEQUENCE [LARGE SCALE GENOMIC DNA]</scope>
    <source>
        <strain evidence="4 5">ENV482</strain>
    </source>
</reference>
<dbReference type="InterPro" id="IPR038378">
    <property type="entry name" value="MHB_sf"/>
</dbReference>
<name>A0ABX2JUI7_9MYCO</name>
<gene>
    <name evidence="4" type="ORF">FEG63_17725</name>
</gene>
<evidence type="ECO:0000313" key="4">
    <source>
        <dbReference type="EMBL" id="NTY61386.1"/>
    </source>
</evidence>
<evidence type="ECO:0000313" key="5">
    <source>
        <dbReference type="Proteomes" id="UP000708347"/>
    </source>
</evidence>
<proteinExistence type="predicted"/>
<comment type="caution">
    <text evidence="4">The sequence shown here is derived from an EMBL/GenBank/DDBJ whole genome shotgun (WGS) entry which is preliminary data.</text>
</comment>
<dbReference type="RefSeq" id="WP_174399144.1">
    <property type="nucleotide sequence ID" value="NZ_VBSB01000010.1"/>
</dbReference>
<dbReference type="Gene3D" id="1.20.20.20">
    <property type="entry name" value="Haemophore, haem-binding domain"/>
    <property type="match status" value="1"/>
</dbReference>
<organism evidence="4 5">
    <name type="scientific">Mycolicibacterium sphagni</name>
    <dbReference type="NCBI Taxonomy" id="1786"/>
    <lineage>
        <taxon>Bacteria</taxon>
        <taxon>Bacillati</taxon>
        <taxon>Actinomycetota</taxon>
        <taxon>Actinomycetes</taxon>
        <taxon>Mycobacteriales</taxon>
        <taxon>Mycobacteriaceae</taxon>
        <taxon>Mycolicibacterium</taxon>
    </lineage>
</organism>
<sequence>MSASTPSTTAVLRRGLYAVLAATAAGGAAALALPSSAATAATDPCAASSIAKTVGTVATNTGTYLDSHPQTNQALTTISQQQAGPQTLAALKGYFDANPDAAKDLQTIQQPLTSLSTQCKLPVSLPQLLGLLQSTQTGGLPAQQVAGTQVPLGGGPLPGPATFNTR</sequence>
<dbReference type="InterPro" id="IPR032407">
    <property type="entry name" value="MHB"/>
</dbReference>
<dbReference type="Pfam" id="PF16525">
    <property type="entry name" value="MHB"/>
    <property type="match status" value="1"/>
</dbReference>
<keyword evidence="2" id="KW-0732">Signal</keyword>